<evidence type="ECO:0000313" key="4">
    <source>
        <dbReference type="Proteomes" id="UP000076722"/>
    </source>
</evidence>
<accession>A0A164PTR1</accession>
<evidence type="ECO:0000256" key="2">
    <source>
        <dbReference type="SAM" id="MobiDB-lite"/>
    </source>
</evidence>
<organism evidence="3 4">
    <name type="scientific">Sistotremastrum niveocremeum HHB9708</name>
    <dbReference type="NCBI Taxonomy" id="1314777"/>
    <lineage>
        <taxon>Eukaryota</taxon>
        <taxon>Fungi</taxon>
        <taxon>Dikarya</taxon>
        <taxon>Basidiomycota</taxon>
        <taxon>Agaricomycotina</taxon>
        <taxon>Agaricomycetes</taxon>
        <taxon>Sistotremastrales</taxon>
        <taxon>Sistotremastraceae</taxon>
        <taxon>Sertulicium</taxon>
        <taxon>Sertulicium niveocremeum</taxon>
    </lineage>
</organism>
<name>A0A164PTR1_9AGAM</name>
<dbReference type="EMBL" id="KV419431">
    <property type="protein sequence ID" value="KZS89028.1"/>
    <property type="molecule type" value="Genomic_DNA"/>
</dbReference>
<reference evidence="3 4" key="1">
    <citation type="journal article" date="2016" name="Mol. Biol. Evol.">
        <title>Comparative Genomics of Early-Diverging Mushroom-Forming Fungi Provides Insights into the Origins of Lignocellulose Decay Capabilities.</title>
        <authorList>
            <person name="Nagy L.G."/>
            <person name="Riley R."/>
            <person name="Tritt A."/>
            <person name="Adam C."/>
            <person name="Daum C."/>
            <person name="Floudas D."/>
            <person name="Sun H."/>
            <person name="Yadav J.S."/>
            <person name="Pangilinan J."/>
            <person name="Larsson K.H."/>
            <person name="Matsuura K."/>
            <person name="Barry K."/>
            <person name="Labutti K."/>
            <person name="Kuo R."/>
            <person name="Ohm R.A."/>
            <person name="Bhattacharya S.S."/>
            <person name="Shirouzu T."/>
            <person name="Yoshinaga Y."/>
            <person name="Martin F.M."/>
            <person name="Grigoriev I.V."/>
            <person name="Hibbett D.S."/>
        </authorList>
    </citation>
    <scope>NUCLEOTIDE SEQUENCE [LARGE SCALE GENOMIC DNA]</scope>
    <source>
        <strain evidence="3 4">HHB9708</strain>
    </source>
</reference>
<feature type="region of interest" description="Disordered" evidence="2">
    <location>
        <begin position="287"/>
        <end position="307"/>
    </location>
</feature>
<dbReference type="PANTHER" id="PTHR33488">
    <property type="entry name" value="ZGC:162509"/>
    <property type="match status" value="1"/>
</dbReference>
<dbReference type="AlphaFoldDB" id="A0A164PTR1"/>
<dbReference type="Proteomes" id="UP000076722">
    <property type="component" value="Unassembled WGS sequence"/>
</dbReference>
<sequence length="706" mass="77579">MDSSERGLKIRGEKQGIEVSKSGTDFVLQNWTKSNWATFVSAAPLAIDSLGGLLLTSSGLLDFNIVSNLTPEQARSFFQLTKAPSTFKAALLDVSVAAKDAFFIAQSNMDTIGLTTRSLRDDVFQNVINLLRRPDPERIRKLLPKRIALMLELTAKCEKAAKSSEENFESLAVLTRELRLATLQKGVTNRSELDQINRSLAYTGEILNGERLQLESLEADAKKANERIKTAEKDLTKAFDDFPPHSTLIKYFLLDAGVMFGKFAIGAIFPAVGAGMAFNELMKKLNKKDGEDDSEDDKDEKSTTGTVDPNLSISRKLLIAAKMTGVLLGLEGSTVDWHRIVTDSSTGKGVGYIVQKMVAESLTSLAAETQTDSGQEVKEQGDILAKLVDEVLKLATTTKSASEVAGIRVKNDGVIDSLESLDPGTSGVSKSSRAVKKPKPKSGSLYGEQAIDAALWKLKQQGRVLEDAHRRGWKIQSSIEDQQEKINTTLVEVSSLIQDQNDFEAIKRAVDLLSGSFLEITVSFMRLASFFKNMTNLITLSLEPAIERLNDALTLGIKDAAEGLPISNPVIESIHRLTASPSMYMLLAEIIAKTYYNISKEHIMPMASCLDQMLLLRKQDKVAFAREVDEKRTELKTVTYKAAEQIKAIIAQETANWSSKVSLRLKEIDDDVKRLLPVRENGDNAITEGGDKEDAVMGLVKLAFFS</sequence>
<keyword evidence="4" id="KW-1185">Reference proteome</keyword>
<evidence type="ECO:0000313" key="3">
    <source>
        <dbReference type="EMBL" id="KZS89028.1"/>
    </source>
</evidence>
<gene>
    <name evidence="3" type="ORF">SISNIDRAFT_489683</name>
</gene>
<evidence type="ECO:0000256" key="1">
    <source>
        <dbReference type="SAM" id="Coils"/>
    </source>
</evidence>
<protein>
    <submittedName>
        <fullName evidence="3">Uncharacterized protein</fullName>
    </submittedName>
</protein>
<proteinExistence type="predicted"/>
<dbReference type="STRING" id="1314777.A0A164PTR1"/>
<keyword evidence="1" id="KW-0175">Coiled coil</keyword>
<dbReference type="PANTHER" id="PTHR33488:SF2">
    <property type="entry name" value="EARLY ENDOSOME ANTIGEN 1-LIKE"/>
    <property type="match status" value="1"/>
</dbReference>
<feature type="region of interest" description="Disordered" evidence="2">
    <location>
        <begin position="420"/>
        <end position="441"/>
    </location>
</feature>
<feature type="coiled-coil region" evidence="1">
    <location>
        <begin position="207"/>
        <end position="241"/>
    </location>
</feature>